<name>A0A841ZRY7_9LIST</name>
<evidence type="ECO:0000256" key="1">
    <source>
        <dbReference type="SAM" id="Phobius"/>
    </source>
</evidence>
<keyword evidence="1" id="KW-0472">Membrane</keyword>
<organism evidence="2 3">
    <name type="scientific">Listeria aquatica</name>
    <dbReference type="NCBI Taxonomy" id="1494960"/>
    <lineage>
        <taxon>Bacteria</taxon>
        <taxon>Bacillati</taxon>
        <taxon>Bacillota</taxon>
        <taxon>Bacilli</taxon>
        <taxon>Bacillales</taxon>
        <taxon>Listeriaceae</taxon>
        <taxon>Listeria</taxon>
    </lineage>
</organism>
<evidence type="ECO:0000313" key="3">
    <source>
        <dbReference type="Proteomes" id="UP000559885"/>
    </source>
</evidence>
<reference evidence="2 3" key="1">
    <citation type="submission" date="2020-03" db="EMBL/GenBank/DDBJ databases">
        <title>Soil Listeria distribution.</title>
        <authorList>
            <person name="Liao J."/>
            <person name="Wiedmann M."/>
        </authorList>
    </citation>
    <scope>NUCLEOTIDE SEQUENCE [LARGE SCALE GENOMIC DNA]</scope>
    <source>
        <strain evidence="2 3">FSL L7-1507</strain>
    </source>
</reference>
<keyword evidence="1" id="KW-0812">Transmembrane</keyword>
<dbReference type="EMBL" id="JAARRM010000002">
    <property type="protein sequence ID" value="MBC1521371.1"/>
    <property type="molecule type" value="Genomic_DNA"/>
</dbReference>
<dbReference type="RefSeq" id="WP_185373246.1">
    <property type="nucleotide sequence ID" value="NZ_JAARRM010000002.1"/>
</dbReference>
<feature type="transmembrane region" description="Helical" evidence="1">
    <location>
        <begin position="135"/>
        <end position="159"/>
    </location>
</feature>
<sequence>MKHFESLKFARIRLSHFYGIYLLFGGLTTLYFIFTFLQAKSSAALPDVQVLITLNPLASILFVFIPCLLIFLAILPDVSVLEMAIYRKRQLYLTFHFIKFVIAFVVILLPCILQYVLYLYILLHLQGLDLLVVGGFYALIWLEAFLLLALLYLFFLILIKNKGMALILTYSILVCDALFISGKLVLSFFWKITFAKITNFDLTIQLTEQLEIIGKVCLLLACILVIFYKKDVRK</sequence>
<protein>
    <submittedName>
        <fullName evidence="2">Uncharacterized protein</fullName>
    </submittedName>
</protein>
<feature type="transmembrane region" description="Helical" evidence="1">
    <location>
        <begin position="166"/>
        <end position="190"/>
    </location>
</feature>
<proteinExistence type="predicted"/>
<evidence type="ECO:0000313" key="2">
    <source>
        <dbReference type="EMBL" id="MBC1521371.1"/>
    </source>
</evidence>
<accession>A0A841ZRY7</accession>
<keyword evidence="1" id="KW-1133">Transmembrane helix</keyword>
<feature type="transmembrane region" description="Helical" evidence="1">
    <location>
        <begin position="97"/>
        <end position="123"/>
    </location>
</feature>
<dbReference type="Proteomes" id="UP000559885">
    <property type="component" value="Unassembled WGS sequence"/>
</dbReference>
<comment type="caution">
    <text evidence="2">The sequence shown here is derived from an EMBL/GenBank/DDBJ whole genome shotgun (WGS) entry which is preliminary data.</text>
</comment>
<dbReference type="AlphaFoldDB" id="A0A841ZRY7"/>
<gene>
    <name evidence="2" type="ORF">HB912_06900</name>
</gene>
<feature type="transmembrane region" description="Helical" evidence="1">
    <location>
        <begin position="210"/>
        <end position="228"/>
    </location>
</feature>
<feature type="transmembrane region" description="Helical" evidence="1">
    <location>
        <begin position="20"/>
        <end position="37"/>
    </location>
</feature>
<feature type="transmembrane region" description="Helical" evidence="1">
    <location>
        <begin position="57"/>
        <end position="76"/>
    </location>
</feature>